<reference evidence="1 2" key="1">
    <citation type="submission" date="2019-07" db="EMBL/GenBank/DDBJ databases">
        <title>Deep subsurface shale carbon reservoir microbial communities from Ohio and West Virginia, USA.</title>
        <authorList>
            <person name="Wrighton K."/>
        </authorList>
    </citation>
    <scope>NUCLEOTIDE SEQUENCE [LARGE SCALE GENOMIC DNA]</scope>
    <source>
        <strain evidence="1 2">NP_8Ht</strain>
    </source>
</reference>
<name>A0A5S5BG73_STUST</name>
<proteinExistence type="predicted"/>
<protein>
    <submittedName>
        <fullName evidence="1">Uncharacterized protein</fullName>
    </submittedName>
</protein>
<accession>A0A5S5BG73</accession>
<dbReference type="RefSeq" id="WP_222863885.1">
    <property type="nucleotide sequence ID" value="NZ_VNHQ01000012.1"/>
</dbReference>
<dbReference type="Proteomes" id="UP000324282">
    <property type="component" value="Unassembled WGS sequence"/>
</dbReference>
<organism evidence="1 2">
    <name type="scientific">Stutzerimonas stutzeri</name>
    <name type="common">Pseudomonas stutzeri</name>
    <dbReference type="NCBI Taxonomy" id="316"/>
    <lineage>
        <taxon>Bacteria</taxon>
        <taxon>Pseudomonadati</taxon>
        <taxon>Pseudomonadota</taxon>
        <taxon>Gammaproteobacteria</taxon>
        <taxon>Pseudomonadales</taxon>
        <taxon>Pseudomonadaceae</taxon>
        <taxon>Stutzerimonas</taxon>
    </lineage>
</organism>
<dbReference type="EMBL" id="VNHQ01000012">
    <property type="protein sequence ID" value="TYP65312.1"/>
    <property type="molecule type" value="Genomic_DNA"/>
</dbReference>
<sequence length="52" mass="5846">MDNVSPMQHLTQATKKYPNMSSWVGTFLKAKGEPGGKIGRIGVFFQWRHGQP</sequence>
<dbReference type="AlphaFoldDB" id="A0A5S5BG73"/>
<evidence type="ECO:0000313" key="1">
    <source>
        <dbReference type="EMBL" id="TYP65312.1"/>
    </source>
</evidence>
<evidence type="ECO:0000313" key="2">
    <source>
        <dbReference type="Proteomes" id="UP000324282"/>
    </source>
</evidence>
<comment type="caution">
    <text evidence="1">The sequence shown here is derived from an EMBL/GenBank/DDBJ whole genome shotgun (WGS) entry which is preliminary data.</text>
</comment>
<gene>
    <name evidence="1" type="ORF">A9A72_122440</name>
</gene>